<reference evidence="3 4" key="1">
    <citation type="journal article" date="2019" name="Sci. Rep.">
        <title>Orb-weaving spider Araneus ventricosus genome elucidates the spidroin gene catalogue.</title>
        <authorList>
            <person name="Kono N."/>
            <person name="Nakamura H."/>
            <person name="Ohtoshi R."/>
            <person name="Moran D.A.P."/>
            <person name="Shinohara A."/>
            <person name="Yoshida Y."/>
            <person name="Fujiwara M."/>
            <person name="Mori M."/>
            <person name="Tomita M."/>
            <person name="Arakawa K."/>
        </authorList>
    </citation>
    <scope>NUCLEOTIDE SEQUENCE [LARGE SCALE GENOMIC DNA]</scope>
</reference>
<organism evidence="3 4">
    <name type="scientific">Araneus ventricosus</name>
    <name type="common">Orbweaver spider</name>
    <name type="synonym">Epeira ventricosa</name>
    <dbReference type="NCBI Taxonomy" id="182803"/>
    <lineage>
        <taxon>Eukaryota</taxon>
        <taxon>Metazoa</taxon>
        <taxon>Ecdysozoa</taxon>
        <taxon>Arthropoda</taxon>
        <taxon>Chelicerata</taxon>
        <taxon>Arachnida</taxon>
        <taxon>Araneae</taxon>
        <taxon>Araneomorphae</taxon>
        <taxon>Entelegynae</taxon>
        <taxon>Araneoidea</taxon>
        <taxon>Araneidae</taxon>
        <taxon>Araneus</taxon>
    </lineage>
</organism>
<feature type="domain" description="C2H2-type" evidence="2">
    <location>
        <begin position="49"/>
        <end position="77"/>
    </location>
</feature>
<dbReference type="PANTHER" id="PTHR21020">
    <property type="entry name" value="ZINC FINGER PROTEIN 800"/>
    <property type="match status" value="1"/>
</dbReference>
<accession>A0A4Y2BVA1</accession>
<dbReference type="AlphaFoldDB" id="A0A4Y2BVA1"/>
<evidence type="ECO:0000259" key="2">
    <source>
        <dbReference type="PROSITE" id="PS50157"/>
    </source>
</evidence>
<dbReference type="InterPro" id="IPR036236">
    <property type="entry name" value="Znf_C2H2_sf"/>
</dbReference>
<evidence type="ECO:0000256" key="1">
    <source>
        <dbReference type="PROSITE-ProRule" id="PRU00042"/>
    </source>
</evidence>
<proteinExistence type="predicted"/>
<dbReference type="Proteomes" id="UP000499080">
    <property type="component" value="Unassembled WGS sequence"/>
</dbReference>
<dbReference type="PROSITE" id="PS50157">
    <property type="entry name" value="ZINC_FINGER_C2H2_2"/>
    <property type="match status" value="3"/>
</dbReference>
<comment type="caution">
    <text evidence="3">The sequence shown here is derived from an EMBL/GenBank/DDBJ whole genome shotgun (WGS) entry which is preliminary data.</text>
</comment>
<keyword evidence="1" id="KW-0863">Zinc-finger</keyword>
<sequence>MLLLNVKITSSSTTNIFLVSTFMNSTEQGKLSKREKCLKLRSDCDLNDFKCLKCDTDFSSLKTLHFHMFSVHAEKRLYYKCPVCDYTFVQLWSVCRHLMKVHKKTKEETDLLKMDIKTTTFPKPGNIKSSIHQYPTFDWKNADFEKLKCLCCSRSFSTPANLRKHVARRMGLVRFWCKLCDFKTFNNSECRYHVRKSHSRQDPQKFIEACNTNFKR</sequence>
<keyword evidence="4" id="KW-1185">Reference proteome</keyword>
<feature type="domain" description="C2H2-type" evidence="2">
    <location>
        <begin position="79"/>
        <end position="107"/>
    </location>
</feature>
<feature type="domain" description="C2H2-type" evidence="2">
    <location>
        <begin position="175"/>
        <end position="203"/>
    </location>
</feature>
<dbReference type="SUPFAM" id="SSF57667">
    <property type="entry name" value="beta-beta-alpha zinc fingers"/>
    <property type="match status" value="2"/>
</dbReference>
<dbReference type="GO" id="GO:0008270">
    <property type="term" value="F:zinc ion binding"/>
    <property type="evidence" value="ECO:0007669"/>
    <property type="project" value="UniProtKB-KW"/>
</dbReference>
<evidence type="ECO:0000313" key="4">
    <source>
        <dbReference type="Proteomes" id="UP000499080"/>
    </source>
</evidence>
<dbReference type="EMBL" id="BGPR01000117">
    <property type="protein sequence ID" value="GBL96132.1"/>
    <property type="molecule type" value="Genomic_DNA"/>
</dbReference>
<protein>
    <recommendedName>
        <fullName evidence="2">C2H2-type domain-containing protein</fullName>
    </recommendedName>
</protein>
<name>A0A4Y2BVA1_ARAVE</name>
<dbReference type="Gene3D" id="3.30.160.60">
    <property type="entry name" value="Classic Zinc Finger"/>
    <property type="match status" value="2"/>
</dbReference>
<dbReference type="PANTHER" id="PTHR21020:SF0">
    <property type="entry name" value="ZINC FINGER PROTEIN 800"/>
    <property type="match status" value="1"/>
</dbReference>
<dbReference type="PROSITE" id="PS00028">
    <property type="entry name" value="ZINC_FINGER_C2H2_1"/>
    <property type="match status" value="2"/>
</dbReference>
<dbReference type="OrthoDB" id="10066279at2759"/>
<dbReference type="InterPro" id="IPR039149">
    <property type="entry name" value="ZNF800"/>
</dbReference>
<keyword evidence="1" id="KW-0479">Metal-binding</keyword>
<gene>
    <name evidence="3" type="ORF">AVEN_104356_1</name>
</gene>
<dbReference type="InterPro" id="IPR013087">
    <property type="entry name" value="Znf_C2H2_type"/>
</dbReference>
<evidence type="ECO:0000313" key="3">
    <source>
        <dbReference type="EMBL" id="GBL96132.1"/>
    </source>
</evidence>
<dbReference type="SMART" id="SM00355">
    <property type="entry name" value="ZnF_C2H2"/>
    <property type="match status" value="4"/>
</dbReference>
<keyword evidence="1" id="KW-0862">Zinc</keyword>